<feature type="compositionally biased region" description="Basic and acidic residues" evidence="1">
    <location>
        <begin position="930"/>
        <end position="944"/>
    </location>
</feature>
<dbReference type="Proteomes" id="UP000242450">
    <property type="component" value="Chromosome 2"/>
</dbReference>
<protein>
    <submittedName>
        <fullName evidence="2">SYTL2</fullName>
    </submittedName>
</protein>
<dbReference type="PANTHER" id="PTHR45716">
    <property type="entry name" value="BITESIZE, ISOFORM I"/>
    <property type="match status" value="1"/>
</dbReference>
<dbReference type="EMBL" id="MKHE01000002">
    <property type="protein sequence ID" value="OWK17221.1"/>
    <property type="molecule type" value="Genomic_DNA"/>
</dbReference>
<accession>A0A212DGB1</accession>
<proteinExistence type="predicted"/>
<gene>
    <name evidence="2" type="ORF">Celaphus_00013594</name>
</gene>
<dbReference type="GO" id="GO:0006887">
    <property type="term" value="P:exocytosis"/>
    <property type="evidence" value="ECO:0007669"/>
    <property type="project" value="TreeGrafter"/>
</dbReference>
<feature type="region of interest" description="Disordered" evidence="1">
    <location>
        <begin position="1289"/>
        <end position="1309"/>
    </location>
</feature>
<feature type="compositionally biased region" description="Polar residues" evidence="1">
    <location>
        <begin position="642"/>
        <end position="655"/>
    </location>
</feature>
<organism evidence="2 3">
    <name type="scientific">Cervus elaphus hippelaphus</name>
    <name type="common">European red deer</name>
    <dbReference type="NCBI Taxonomy" id="46360"/>
    <lineage>
        <taxon>Eukaryota</taxon>
        <taxon>Metazoa</taxon>
        <taxon>Chordata</taxon>
        <taxon>Craniata</taxon>
        <taxon>Vertebrata</taxon>
        <taxon>Euteleostomi</taxon>
        <taxon>Mammalia</taxon>
        <taxon>Eutheria</taxon>
        <taxon>Laurasiatheria</taxon>
        <taxon>Artiodactyla</taxon>
        <taxon>Ruminantia</taxon>
        <taxon>Pecora</taxon>
        <taxon>Cervidae</taxon>
        <taxon>Cervinae</taxon>
        <taxon>Cervus</taxon>
    </lineage>
</organism>
<name>A0A212DGB1_CEREH</name>
<comment type="caution">
    <text evidence="2">The sequence shown here is derived from an EMBL/GenBank/DDBJ whole genome shotgun (WGS) entry which is preliminary data.</text>
</comment>
<reference evidence="2 3" key="1">
    <citation type="journal article" date="2018" name="Mol. Genet. Genomics">
        <title>The red deer Cervus elaphus genome CerEla1.0: sequencing, annotating, genes, and chromosomes.</title>
        <authorList>
            <person name="Bana N.A."/>
            <person name="Nyiri A."/>
            <person name="Nagy J."/>
            <person name="Frank K."/>
            <person name="Nagy T."/>
            <person name="Steger V."/>
            <person name="Schiller M."/>
            <person name="Lakatos P."/>
            <person name="Sugar L."/>
            <person name="Horn P."/>
            <person name="Barta E."/>
            <person name="Orosz L."/>
        </authorList>
    </citation>
    <scope>NUCLEOTIDE SEQUENCE [LARGE SCALE GENOMIC DNA]</scope>
    <source>
        <strain evidence="2">Hungarian</strain>
    </source>
</reference>
<feature type="region of interest" description="Disordered" evidence="1">
    <location>
        <begin position="502"/>
        <end position="522"/>
    </location>
</feature>
<evidence type="ECO:0000313" key="3">
    <source>
        <dbReference type="Proteomes" id="UP000242450"/>
    </source>
</evidence>
<feature type="compositionally biased region" description="Polar residues" evidence="1">
    <location>
        <begin position="1322"/>
        <end position="1331"/>
    </location>
</feature>
<feature type="compositionally biased region" description="Basic and acidic residues" evidence="1">
    <location>
        <begin position="46"/>
        <end position="58"/>
    </location>
</feature>
<evidence type="ECO:0000256" key="1">
    <source>
        <dbReference type="SAM" id="MobiDB-lite"/>
    </source>
</evidence>
<feature type="region of interest" description="Disordered" evidence="1">
    <location>
        <begin position="1"/>
        <end position="268"/>
    </location>
</feature>
<feature type="region of interest" description="Disordered" evidence="1">
    <location>
        <begin position="527"/>
        <end position="546"/>
    </location>
</feature>
<feature type="compositionally biased region" description="Basic and acidic residues" evidence="1">
    <location>
        <begin position="1334"/>
        <end position="1345"/>
    </location>
</feature>
<feature type="compositionally biased region" description="Basic and acidic residues" evidence="1">
    <location>
        <begin position="67"/>
        <end position="79"/>
    </location>
</feature>
<feature type="compositionally biased region" description="Polar residues" evidence="1">
    <location>
        <begin position="1024"/>
        <end position="1047"/>
    </location>
</feature>
<dbReference type="OrthoDB" id="195679at2759"/>
<feature type="region of interest" description="Disordered" evidence="1">
    <location>
        <begin position="808"/>
        <end position="832"/>
    </location>
</feature>
<dbReference type="GO" id="GO:0005886">
    <property type="term" value="C:plasma membrane"/>
    <property type="evidence" value="ECO:0007669"/>
    <property type="project" value="TreeGrafter"/>
</dbReference>
<feature type="region of interest" description="Disordered" evidence="1">
    <location>
        <begin position="620"/>
        <end position="657"/>
    </location>
</feature>
<feature type="region of interest" description="Disordered" evidence="1">
    <location>
        <begin position="912"/>
        <end position="1092"/>
    </location>
</feature>
<evidence type="ECO:0000313" key="2">
    <source>
        <dbReference type="EMBL" id="OWK17221.1"/>
    </source>
</evidence>
<dbReference type="GO" id="GO:0070382">
    <property type="term" value="C:exocytic vesicle"/>
    <property type="evidence" value="ECO:0007669"/>
    <property type="project" value="TreeGrafter"/>
</dbReference>
<dbReference type="GO" id="GO:0042043">
    <property type="term" value="F:neurexin family protein binding"/>
    <property type="evidence" value="ECO:0007669"/>
    <property type="project" value="TreeGrafter"/>
</dbReference>
<feature type="compositionally biased region" description="Polar residues" evidence="1">
    <location>
        <begin position="191"/>
        <end position="200"/>
    </location>
</feature>
<feature type="compositionally biased region" description="Basic and acidic residues" evidence="1">
    <location>
        <begin position="1289"/>
        <end position="1302"/>
    </location>
</feature>
<feature type="compositionally biased region" description="Basic and acidic residues" evidence="1">
    <location>
        <begin position="1"/>
        <end position="12"/>
    </location>
</feature>
<keyword evidence="3" id="KW-1185">Reference proteome</keyword>
<feature type="compositionally biased region" description="Basic and acidic residues" evidence="1">
    <location>
        <begin position="215"/>
        <end position="228"/>
    </location>
</feature>
<feature type="compositionally biased region" description="Polar residues" evidence="1">
    <location>
        <begin position="143"/>
        <end position="176"/>
    </location>
</feature>
<sequence length="1385" mass="153719">MLYKSQDLKQDDNQPFPRQRTDSLNARGAPRGILKRNSSSSSTDSETVRFHQNFEPKSKIVSPGLTIHERISEKEHSLEDDSPSNSLEPLKHVRFSAVKDERPQSPGLVHGREVGEFSVLESNRLKNGIEDAGLTDEVGNDPRPSQYTNGLPFQSSASSLNPSKNETSQPTTSGSFPINEHSSPKEVLTTRALSTENSHTINEHKTSSSELSKNPAEKHFCIADELSHTEPSSPQVPDCSSRDHQQGKPPLHQAVKAKTSSRSGPYATEIRKTTDDSISKVLDWFNRSSHSDDTVASLQYPQEVEPKEKTDSKPQIAVALVTDDTSQEGNGLKALLPTKVELTPVGPDSTFQVEEHMLPSGYCQDNNVHIKPRSINLSPQGKESPGMLQPFEIYSPNQESKTKDYSHGSKNTGKAVGVLLPANSCSYSVHKGSHAEDQVLCNIKDAGSLGEEEPKLHVDEKNTRKSEVNFDSSTFIQEPSFKAHLKAESESKGRDTSILKSSLEPQNIESPPGAANSKSPWKKPEVQLPEAGEVPQNRVQREKYKRVSDRISFWESTKAAIHKEPTSPFSQERPSAKACQPVMSMDSLPMDRGKCNTQVTAKQVILDKDGQAAHVSSFYSSLKAKETRPQISGPSKNDRSADQSGTVSLFQNRTTEPLKRLPVTDSLHSEKDITFPPLQHASNVRSEMHTSLEKDRSLNPNFKVMSLQERMNEPNTEQVYNHSQFENLRRFWDLGTNANHQDNSEKNTTTTSQKKSVLFNSQKHKEFSDVTSSGNSTHEREMILSQKEIPAREEIEKLNSKGTLQVLPDDTTFPWRPPRKSTHQLPRYESSKENLGKNTECFVTPVFKKENNNSDQELEEIQESIVKTGVSSKDYKDTLNDSLQKLLSEASSPVLQPSGGKVHEKLVFEPDVSENRTWPQETDFADPEEEAKRPKEISNEHIDKTVAPPKPYLNTLTASLDKFLKEATGSPPSPPQTKCGPTTAGINSESEESSDDENRIEQSQNTSADEREKMASFPEGTEIWGNSTLSQEAQSGECQLNPENLFQTAAEGSHPLDQPSCLHRKGSSGDVVHSPQDMPSPRDAHPSPQDKTLLSQREVSETIEKVILPPRPALNDVKAILQKLLREAWLSYPTGLEVVSGEVKTEFPKGVQVDSRAPNSLGVIPPQTTMNSIASDRKGFYSFIVVSDETHKMGSYLAAQMSPSDQTLSSSSSTVAQYGKELPQEVTEIVREMIIQPKSELLEFSVALEELLKETTETPSTKYASDTRGLYPSELVGVTEVPRQAASEFHHKEVKETVEKSEAPSTTESALDIGLERLLKETSNSPSYQPQVSVKEESPEKEPLESKQAPFLLVSLRGLGNQTLRVMFSNLKSTYVIECWEETRL</sequence>
<feature type="region of interest" description="Disordered" evidence="1">
    <location>
        <begin position="1322"/>
        <end position="1346"/>
    </location>
</feature>
<dbReference type="PANTHER" id="PTHR45716:SF5">
    <property type="entry name" value="SYNAPTOTAGMIN-LIKE PROTEIN 2"/>
    <property type="match status" value="1"/>
</dbReference>